<keyword evidence="2" id="KW-1185">Reference proteome</keyword>
<dbReference type="AlphaFoldDB" id="A0A433AVM3"/>
<organism evidence="1 2">
    <name type="scientific">Jimgerdemannia flammicorona</name>
    <dbReference type="NCBI Taxonomy" id="994334"/>
    <lineage>
        <taxon>Eukaryota</taxon>
        <taxon>Fungi</taxon>
        <taxon>Fungi incertae sedis</taxon>
        <taxon>Mucoromycota</taxon>
        <taxon>Mucoromycotina</taxon>
        <taxon>Endogonomycetes</taxon>
        <taxon>Endogonales</taxon>
        <taxon>Endogonaceae</taxon>
        <taxon>Jimgerdemannia</taxon>
    </lineage>
</organism>
<accession>A0A433AVM3</accession>
<reference evidence="1 2" key="1">
    <citation type="journal article" date="2018" name="New Phytol.">
        <title>Phylogenomics of Endogonaceae and evolution of mycorrhizas within Mucoromycota.</title>
        <authorList>
            <person name="Chang Y."/>
            <person name="Desiro A."/>
            <person name="Na H."/>
            <person name="Sandor L."/>
            <person name="Lipzen A."/>
            <person name="Clum A."/>
            <person name="Barry K."/>
            <person name="Grigoriev I.V."/>
            <person name="Martin F.M."/>
            <person name="Stajich J.E."/>
            <person name="Smith M.E."/>
            <person name="Bonito G."/>
            <person name="Spatafora J.W."/>
        </authorList>
    </citation>
    <scope>NUCLEOTIDE SEQUENCE [LARGE SCALE GENOMIC DNA]</scope>
    <source>
        <strain evidence="1 2">GMNB39</strain>
    </source>
</reference>
<dbReference type="EMBL" id="RBNI01016750">
    <property type="protein sequence ID" value="RUP06748.1"/>
    <property type="molecule type" value="Genomic_DNA"/>
</dbReference>
<name>A0A433AVM3_9FUNG</name>
<protein>
    <submittedName>
        <fullName evidence="1">Uncharacterized protein</fullName>
    </submittedName>
</protein>
<gene>
    <name evidence="1" type="ORF">BC936DRAFT_140287</name>
</gene>
<comment type="caution">
    <text evidence="1">The sequence shown here is derived from an EMBL/GenBank/DDBJ whole genome shotgun (WGS) entry which is preliminary data.</text>
</comment>
<evidence type="ECO:0000313" key="2">
    <source>
        <dbReference type="Proteomes" id="UP000268093"/>
    </source>
</evidence>
<dbReference type="Proteomes" id="UP000268093">
    <property type="component" value="Unassembled WGS sequence"/>
</dbReference>
<proteinExistence type="predicted"/>
<sequence length="92" mass="10062">MVDKIKPESIAIIVVEPELSTSNPSSLLNGTTLIDWATLIIGLVAKPHHYILIFAKSTANGYGIDSHPKSWTFGISVAEYVPSYPDMTHITH</sequence>
<evidence type="ECO:0000313" key="1">
    <source>
        <dbReference type="EMBL" id="RUP06748.1"/>
    </source>
</evidence>